<dbReference type="Proteomes" id="UP001318682">
    <property type="component" value="Chromosome"/>
</dbReference>
<name>A0ABZ2BP89_9RHOB</name>
<accession>A0ABZ2BP89</accession>
<proteinExistence type="predicted"/>
<dbReference type="EMBL" id="CP143423">
    <property type="protein sequence ID" value="WVX47821.1"/>
    <property type="molecule type" value="Genomic_DNA"/>
</dbReference>
<evidence type="ECO:0000313" key="1">
    <source>
        <dbReference type="EMBL" id="WVX47821.1"/>
    </source>
</evidence>
<organism evidence="1 2">
    <name type="scientific">Roseobacter fucihabitans</name>
    <dbReference type="NCBI Taxonomy" id="1537242"/>
    <lineage>
        <taxon>Bacteria</taxon>
        <taxon>Pseudomonadati</taxon>
        <taxon>Pseudomonadota</taxon>
        <taxon>Alphaproteobacteria</taxon>
        <taxon>Rhodobacterales</taxon>
        <taxon>Roseobacteraceae</taxon>
        <taxon>Roseobacter</taxon>
    </lineage>
</organism>
<protein>
    <submittedName>
        <fullName evidence="1">Uncharacterized protein</fullName>
    </submittedName>
</protein>
<gene>
    <name evidence="1" type="ORF">ROLI_008930</name>
</gene>
<evidence type="ECO:0000313" key="2">
    <source>
        <dbReference type="Proteomes" id="UP001318682"/>
    </source>
</evidence>
<reference evidence="2" key="1">
    <citation type="submission" date="2024-01" db="EMBL/GenBank/DDBJ databases">
        <title>Roseobacter fucihabitans sp. nov., isolated from the brown alga Fucus spiralis.</title>
        <authorList>
            <person name="Hahnke S."/>
            <person name="Berger M."/>
            <person name="Schlingloff A."/>
            <person name="Athale I."/>
            <person name="Neumann-Schaal M."/>
            <person name="Adenaya A."/>
            <person name="Poehlein A."/>
            <person name="Daniel R."/>
            <person name="Pertersen J."/>
            <person name="Brinkhoff T."/>
        </authorList>
    </citation>
    <scope>NUCLEOTIDE SEQUENCE [LARGE SCALE GENOMIC DNA]</scope>
    <source>
        <strain evidence="2">B14</strain>
    </source>
</reference>
<keyword evidence="2" id="KW-1185">Reference proteome</keyword>
<sequence>MDLRTLQGEQIKSFEELMIANWLFEKTTLPFAIHLGHAEEGDPCGGMWTMVPAYFGSAREPQEDGIIVLLKPASFGAPIQDGMRAPIVQR</sequence>